<sequence>MQFAFALLSVFVSTVVAAPALRRQNICPLQNFSGLTITASADPSGKTRWDVFTINSELIQEGDVAWFSDDQPNGNEIFTAAVGSQPDLFTFQRQGAQLISVSGSTLLASGPPATFQVACSGGCNSFASGNDLVGDGCTIELTDGTNGLGQCVTFAAANSVVQLETCQPGSPAQQIGIFSVA</sequence>
<gene>
    <name evidence="2" type="ORF">DFH07DRAFT_794147</name>
</gene>
<dbReference type="EMBL" id="JARJLG010000006">
    <property type="protein sequence ID" value="KAJ7780201.1"/>
    <property type="molecule type" value="Genomic_DNA"/>
</dbReference>
<evidence type="ECO:0000313" key="2">
    <source>
        <dbReference type="EMBL" id="KAJ7780201.1"/>
    </source>
</evidence>
<proteinExistence type="predicted"/>
<feature type="chain" id="PRO_5041905383" evidence="1">
    <location>
        <begin position="18"/>
        <end position="181"/>
    </location>
</feature>
<dbReference type="Proteomes" id="UP001215280">
    <property type="component" value="Unassembled WGS sequence"/>
</dbReference>
<evidence type="ECO:0000313" key="3">
    <source>
        <dbReference type="Proteomes" id="UP001215280"/>
    </source>
</evidence>
<reference evidence="2" key="1">
    <citation type="submission" date="2023-03" db="EMBL/GenBank/DDBJ databases">
        <title>Massive genome expansion in bonnet fungi (Mycena s.s.) driven by repeated elements and novel gene families across ecological guilds.</title>
        <authorList>
            <consortium name="Lawrence Berkeley National Laboratory"/>
            <person name="Harder C.B."/>
            <person name="Miyauchi S."/>
            <person name="Viragh M."/>
            <person name="Kuo A."/>
            <person name="Thoen E."/>
            <person name="Andreopoulos B."/>
            <person name="Lu D."/>
            <person name="Skrede I."/>
            <person name="Drula E."/>
            <person name="Henrissat B."/>
            <person name="Morin E."/>
            <person name="Kohler A."/>
            <person name="Barry K."/>
            <person name="LaButti K."/>
            <person name="Morin E."/>
            <person name="Salamov A."/>
            <person name="Lipzen A."/>
            <person name="Mereny Z."/>
            <person name="Hegedus B."/>
            <person name="Baldrian P."/>
            <person name="Stursova M."/>
            <person name="Weitz H."/>
            <person name="Taylor A."/>
            <person name="Grigoriev I.V."/>
            <person name="Nagy L.G."/>
            <person name="Martin F."/>
            <person name="Kauserud H."/>
        </authorList>
    </citation>
    <scope>NUCLEOTIDE SEQUENCE</scope>
    <source>
        <strain evidence="2">CBHHK188m</strain>
    </source>
</reference>
<name>A0AAD7KA65_9AGAR</name>
<dbReference type="AlphaFoldDB" id="A0AAD7KA65"/>
<evidence type="ECO:0000256" key="1">
    <source>
        <dbReference type="SAM" id="SignalP"/>
    </source>
</evidence>
<keyword evidence="1" id="KW-0732">Signal</keyword>
<feature type="signal peptide" evidence="1">
    <location>
        <begin position="1"/>
        <end position="17"/>
    </location>
</feature>
<organism evidence="2 3">
    <name type="scientific">Mycena maculata</name>
    <dbReference type="NCBI Taxonomy" id="230809"/>
    <lineage>
        <taxon>Eukaryota</taxon>
        <taxon>Fungi</taxon>
        <taxon>Dikarya</taxon>
        <taxon>Basidiomycota</taxon>
        <taxon>Agaricomycotina</taxon>
        <taxon>Agaricomycetes</taxon>
        <taxon>Agaricomycetidae</taxon>
        <taxon>Agaricales</taxon>
        <taxon>Marasmiineae</taxon>
        <taxon>Mycenaceae</taxon>
        <taxon>Mycena</taxon>
    </lineage>
</organism>
<keyword evidence="3" id="KW-1185">Reference proteome</keyword>
<accession>A0AAD7KA65</accession>
<comment type="caution">
    <text evidence="2">The sequence shown here is derived from an EMBL/GenBank/DDBJ whole genome shotgun (WGS) entry which is preliminary data.</text>
</comment>
<protein>
    <submittedName>
        <fullName evidence="2">Uncharacterized protein</fullName>
    </submittedName>
</protein>